<dbReference type="Proteomes" id="UP000316196">
    <property type="component" value="Unassembled WGS sequence"/>
</dbReference>
<reference evidence="2 3" key="1">
    <citation type="submission" date="2019-06" db="EMBL/GenBank/DDBJ databases">
        <title>Sequencing the genomes of 1000 actinobacteria strains.</title>
        <authorList>
            <person name="Klenk H.-P."/>
        </authorList>
    </citation>
    <scope>NUCLEOTIDE SEQUENCE [LARGE SCALE GENOMIC DNA]</scope>
    <source>
        <strain evidence="2 3">DSM 8251</strain>
    </source>
</reference>
<accession>A0A542ZDE4</accession>
<dbReference type="AlphaFoldDB" id="A0A542ZDE4"/>
<dbReference type="InterPro" id="IPR002881">
    <property type="entry name" value="DUF58"/>
</dbReference>
<feature type="domain" description="DUF58" evidence="1">
    <location>
        <begin position="191"/>
        <end position="368"/>
    </location>
</feature>
<dbReference type="Pfam" id="PF01882">
    <property type="entry name" value="DUF58"/>
    <property type="match status" value="1"/>
</dbReference>
<dbReference type="EMBL" id="VFOR01000002">
    <property type="protein sequence ID" value="TQL58348.1"/>
    <property type="molecule type" value="Genomic_DNA"/>
</dbReference>
<proteinExistence type="predicted"/>
<keyword evidence="3" id="KW-1185">Reference proteome</keyword>
<protein>
    <submittedName>
        <fullName evidence="2">Uncharacterized protein (DUF58 family)</fullName>
    </submittedName>
</protein>
<organism evidence="2 3">
    <name type="scientific">Propioniferax innocua</name>
    <dbReference type="NCBI Taxonomy" id="1753"/>
    <lineage>
        <taxon>Bacteria</taxon>
        <taxon>Bacillati</taxon>
        <taxon>Actinomycetota</taxon>
        <taxon>Actinomycetes</taxon>
        <taxon>Propionibacteriales</taxon>
        <taxon>Propionibacteriaceae</taxon>
        <taxon>Propioniferax</taxon>
    </lineage>
</organism>
<dbReference type="PANTHER" id="PTHR33608:SF3">
    <property type="entry name" value="SLR2013 PROTEIN"/>
    <property type="match status" value="1"/>
</dbReference>
<dbReference type="PANTHER" id="PTHR33608">
    <property type="entry name" value="BLL2464 PROTEIN"/>
    <property type="match status" value="1"/>
</dbReference>
<comment type="caution">
    <text evidence="2">The sequence shown here is derived from an EMBL/GenBank/DDBJ whole genome shotgun (WGS) entry which is preliminary data.</text>
</comment>
<evidence type="ECO:0000313" key="2">
    <source>
        <dbReference type="EMBL" id="TQL58348.1"/>
    </source>
</evidence>
<name>A0A542ZDE4_9ACTN</name>
<gene>
    <name evidence="2" type="ORF">FB460_2209</name>
</gene>
<evidence type="ECO:0000259" key="1">
    <source>
        <dbReference type="Pfam" id="PF01882"/>
    </source>
</evidence>
<sequence length="433" mass="47586">MFWTMRAVVLTALGLPLVMLWPNGWVVVLWLLLVVLLAMLDVMVAPSTKGVEASRGPISPIRFGETAKSVVTLTNTGRRRRLRVRDVWQPLAGANSSPVKVRLDAFGSATLTTTLTPRRRGTVRTHRLVIRSVGPLGLGGRQGARELPGEVTVLPAFPSRRVLPSRLTRLRELDGRSAVRTRGQGTEFDSLRDYVRGDDVRSIDWRASARHQDLVVRTWQPERDRHVVIALDSGRLAAGRVGDRPRLDSSMDAALLLAALASRAGDRITFVSLDRSVHTTVRPEARRVVADLSSAMASIQPGLEVTDWSLLLPHLQRDALVVLLTSLEADPTMEDLVPFVAVVGRRHRVVVASVADPAVEDIARRGLLDDEPDDGMDMDRFHAMAAAEGGRLRTELARDGLVRAGATVLDQPPDRIPTALVDHYLWLKSEGLL</sequence>
<evidence type="ECO:0000313" key="3">
    <source>
        <dbReference type="Proteomes" id="UP000316196"/>
    </source>
</evidence>
<dbReference type="OrthoDB" id="845740at2"/>